<dbReference type="EMBL" id="LAKD02000001">
    <property type="protein sequence ID" value="OPF84724.1"/>
    <property type="molecule type" value="Genomic_DNA"/>
</dbReference>
<dbReference type="InterPro" id="IPR001387">
    <property type="entry name" value="Cro/C1-type_HTH"/>
</dbReference>
<comment type="caution">
    <text evidence="4">The sequence shown here is derived from an EMBL/GenBank/DDBJ whole genome shotgun (WGS) entry which is preliminary data.</text>
</comment>
<evidence type="ECO:0000313" key="5">
    <source>
        <dbReference type="Proteomes" id="UP000033615"/>
    </source>
</evidence>
<protein>
    <recommendedName>
        <fullName evidence="3">HTH cro/C1-type domain-containing protein</fullName>
    </recommendedName>
</protein>
<dbReference type="AlphaFoldDB" id="A0A1V4DDD6"/>
<keyword evidence="2" id="KW-1133">Transmembrane helix</keyword>
<dbReference type="RefSeq" id="WP_046085335.1">
    <property type="nucleotide sequence ID" value="NZ_LAKD02000001.1"/>
</dbReference>
<organism evidence="4 5">
    <name type="scientific">Streptomyces antioxidans</name>
    <dbReference type="NCBI Taxonomy" id="1507734"/>
    <lineage>
        <taxon>Bacteria</taxon>
        <taxon>Bacillati</taxon>
        <taxon>Actinomycetota</taxon>
        <taxon>Actinomycetes</taxon>
        <taxon>Kitasatosporales</taxon>
        <taxon>Streptomycetaceae</taxon>
        <taxon>Streptomyces</taxon>
    </lineage>
</organism>
<reference evidence="4" key="1">
    <citation type="submission" date="2016-12" db="EMBL/GenBank/DDBJ databases">
        <title>Genome sequence of Streptomyces antioxidans MUSC 164.</title>
        <authorList>
            <person name="Lee L.-H."/>
            <person name="Ser H.-L."/>
        </authorList>
    </citation>
    <scope>NUCLEOTIDE SEQUENCE [LARGE SCALE GENOMIC DNA]</scope>
    <source>
        <strain evidence="4">MUSC 164</strain>
    </source>
</reference>
<dbReference type="SMART" id="SM00530">
    <property type="entry name" value="HTH_XRE"/>
    <property type="match status" value="1"/>
</dbReference>
<dbReference type="Pfam" id="PF10901">
    <property type="entry name" value="DUF2690"/>
    <property type="match status" value="1"/>
</dbReference>
<name>A0A1V4DDD6_9ACTN</name>
<dbReference type="GO" id="GO:0003677">
    <property type="term" value="F:DNA binding"/>
    <property type="evidence" value="ECO:0007669"/>
    <property type="project" value="InterPro"/>
</dbReference>
<feature type="compositionally biased region" description="Polar residues" evidence="1">
    <location>
        <begin position="220"/>
        <end position="230"/>
    </location>
</feature>
<sequence>MPRWRDLPEELDPQIREFTGKLRTLVERSGLSVPAVADRTGYGKSSWERYLNGRLLPPRGAVEALAETTGADVRHLSTLWELAEWARRRSEMRHGVTMEATGVAGARAATGRFDPAAQGVDGRKNGRSPGKGRPRVEPPAPERPLVATAPVRPVRPASAGRVPDRFGPPSPASSPRASSPRGRKRTAALFAGGLVGALLLVAGAVLLLDAGGDGEKRGQRPTTAPATSGRQRLPDSARQRLPEGVKCAGQDCTGRDPRAMECGTAATTTADVTVGSAYVEVRYSKTCKAAWARIAGATPGDAIQVEGPGVNGGAASSRSGRAGADGEAHTKMISVDSAARATACATLGGGTRTCTAPGGRG</sequence>
<evidence type="ECO:0000256" key="2">
    <source>
        <dbReference type="SAM" id="Phobius"/>
    </source>
</evidence>
<dbReference type="CDD" id="cd00093">
    <property type="entry name" value="HTH_XRE"/>
    <property type="match status" value="1"/>
</dbReference>
<dbReference type="Pfam" id="PF13560">
    <property type="entry name" value="HTH_31"/>
    <property type="match status" value="1"/>
</dbReference>
<gene>
    <name evidence="4" type="ORF">VT50_0201565</name>
</gene>
<accession>A0A1V4DDD6</accession>
<dbReference type="SUPFAM" id="SSF47413">
    <property type="entry name" value="lambda repressor-like DNA-binding domains"/>
    <property type="match status" value="1"/>
</dbReference>
<keyword evidence="5" id="KW-1185">Reference proteome</keyword>
<evidence type="ECO:0000313" key="4">
    <source>
        <dbReference type="EMBL" id="OPF84724.1"/>
    </source>
</evidence>
<proteinExistence type="predicted"/>
<keyword evidence="2" id="KW-0472">Membrane</keyword>
<feature type="domain" description="HTH cro/C1-type" evidence="3">
    <location>
        <begin position="21"/>
        <end position="76"/>
    </location>
</feature>
<feature type="compositionally biased region" description="Low complexity" evidence="1">
    <location>
        <begin position="313"/>
        <end position="322"/>
    </location>
</feature>
<keyword evidence="2" id="KW-0812">Transmembrane</keyword>
<evidence type="ECO:0000259" key="3">
    <source>
        <dbReference type="SMART" id="SM00530"/>
    </source>
</evidence>
<dbReference type="OrthoDB" id="4334712at2"/>
<feature type="region of interest" description="Disordered" evidence="1">
    <location>
        <begin position="106"/>
        <end position="184"/>
    </location>
</feature>
<feature type="region of interest" description="Disordered" evidence="1">
    <location>
        <begin position="211"/>
        <end position="238"/>
    </location>
</feature>
<dbReference type="InterPro" id="IPR021224">
    <property type="entry name" value="DUF2690"/>
</dbReference>
<feature type="transmembrane region" description="Helical" evidence="2">
    <location>
        <begin position="186"/>
        <end position="208"/>
    </location>
</feature>
<dbReference type="InterPro" id="IPR010982">
    <property type="entry name" value="Lambda_DNA-bd_dom_sf"/>
</dbReference>
<evidence type="ECO:0000256" key="1">
    <source>
        <dbReference type="SAM" id="MobiDB-lite"/>
    </source>
</evidence>
<feature type="region of interest" description="Disordered" evidence="1">
    <location>
        <begin position="307"/>
        <end position="327"/>
    </location>
</feature>
<dbReference type="Proteomes" id="UP000033615">
    <property type="component" value="Unassembled WGS sequence"/>
</dbReference>